<dbReference type="GO" id="GO:0007059">
    <property type="term" value="P:chromosome segregation"/>
    <property type="evidence" value="ECO:0007669"/>
    <property type="project" value="TreeGrafter"/>
</dbReference>
<dbReference type="InterPro" id="IPR036086">
    <property type="entry name" value="ParB/Sulfiredoxin_sf"/>
</dbReference>
<dbReference type="GO" id="GO:0003677">
    <property type="term" value="F:DNA binding"/>
    <property type="evidence" value="ECO:0007669"/>
    <property type="project" value="UniProtKB-KW"/>
</dbReference>
<dbReference type="CDD" id="cd16393">
    <property type="entry name" value="SPO0J_N"/>
    <property type="match status" value="1"/>
</dbReference>
<dbReference type="EMBL" id="SMAE01000013">
    <property type="protein sequence ID" value="TCS86936.1"/>
    <property type="molecule type" value="Genomic_DNA"/>
</dbReference>
<dbReference type="InterPro" id="IPR050336">
    <property type="entry name" value="Chromosome_partition/occlusion"/>
</dbReference>
<keyword evidence="6" id="KW-0717">Septation</keyword>
<dbReference type="Pfam" id="PF02195">
    <property type="entry name" value="ParB_N"/>
    <property type="match status" value="1"/>
</dbReference>
<dbReference type="NCBIfam" id="TIGR00180">
    <property type="entry name" value="parB_part"/>
    <property type="match status" value="1"/>
</dbReference>
<dbReference type="Proteomes" id="UP000294567">
    <property type="component" value="Unassembled WGS sequence"/>
</dbReference>
<dbReference type="Pfam" id="PF17762">
    <property type="entry name" value="HTH_ParB"/>
    <property type="match status" value="1"/>
</dbReference>
<dbReference type="SMART" id="SM00470">
    <property type="entry name" value="ParB"/>
    <property type="match status" value="1"/>
</dbReference>
<dbReference type="InterPro" id="IPR023705">
    <property type="entry name" value="Nucleoid_occlusion_protein"/>
</dbReference>
<dbReference type="InterPro" id="IPR001387">
    <property type="entry name" value="Cro/C1-type_HTH"/>
</dbReference>
<keyword evidence="7" id="KW-0131">Cell cycle</keyword>
<comment type="subcellular location">
    <subcellularLocation>
        <location evidence="1">Cytoplasm</location>
        <location evidence="1">Nucleoid</location>
    </subcellularLocation>
</comment>
<protein>
    <submittedName>
        <fullName evidence="9">ParB family chromosome partitioning protein</fullName>
    </submittedName>
</protein>
<dbReference type="PANTHER" id="PTHR33375:SF8">
    <property type="entry name" value="NUCLEOID OCCLUSION PROTEIN"/>
    <property type="match status" value="1"/>
</dbReference>
<dbReference type="GO" id="GO:0045881">
    <property type="term" value="P:positive regulation of sporulation resulting in formation of a cellular spore"/>
    <property type="evidence" value="ECO:0007669"/>
    <property type="project" value="TreeGrafter"/>
</dbReference>
<evidence type="ECO:0000256" key="3">
    <source>
        <dbReference type="ARBA" id="ARBA00022490"/>
    </source>
</evidence>
<dbReference type="GO" id="GO:0009295">
    <property type="term" value="C:nucleoid"/>
    <property type="evidence" value="ECO:0007669"/>
    <property type="project" value="UniProtKB-SubCell"/>
</dbReference>
<feature type="domain" description="HTH cro/C1-type" evidence="8">
    <location>
        <begin position="121"/>
        <end position="141"/>
    </location>
</feature>
<dbReference type="AlphaFoldDB" id="A0A4R3KQA9"/>
<name>A0A4R3KQA9_9FIRM</name>
<dbReference type="PANTHER" id="PTHR33375">
    <property type="entry name" value="CHROMOSOME-PARTITIONING PROTEIN PARB-RELATED"/>
    <property type="match status" value="1"/>
</dbReference>
<dbReference type="Gene3D" id="1.10.10.2830">
    <property type="match status" value="1"/>
</dbReference>
<organism evidence="9 10">
    <name type="scientific">Keratinibaculum paraultunense</name>
    <dbReference type="NCBI Taxonomy" id="1278232"/>
    <lineage>
        <taxon>Bacteria</taxon>
        <taxon>Bacillati</taxon>
        <taxon>Bacillota</taxon>
        <taxon>Tissierellia</taxon>
        <taxon>Tissierellales</taxon>
        <taxon>Tepidimicrobiaceae</taxon>
        <taxon>Keratinibaculum</taxon>
    </lineage>
</organism>
<comment type="similarity">
    <text evidence="2">Belongs to the ParB family.</text>
</comment>
<keyword evidence="3" id="KW-0963">Cytoplasm</keyword>
<evidence type="ECO:0000256" key="6">
    <source>
        <dbReference type="ARBA" id="ARBA00023210"/>
    </source>
</evidence>
<reference evidence="9 10" key="1">
    <citation type="submission" date="2019-03" db="EMBL/GenBank/DDBJ databases">
        <title>Genomic Encyclopedia of Type Strains, Phase IV (KMG-IV): sequencing the most valuable type-strain genomes for metagenomic binning, comparative biology and taxonomic classification.</title>
        <authorList>
            <person name="Goeker M."/>
        </authorList>
    </citation>
    <scope>NUCLEOTIDE SEQUENCE [LARGE SCALE GENOMIC DNA]</scope>
    <source>
        <strain evidence="9 10">DSM 26752</strain>
    </source>
</reference>
<evidence type="ECO:0000256" key="4">
    <source>
        <dbReference type="ARBA" id="ARBA00022618"/>
    </source>
</evidence>
<evidence type="ECO:0000259" key="8">
    <source>
        <dbReference type="PROSITE" id="PS50943"/>
    </source>
</evidence>
<dbReference type="FunFam" id="3.90.1530.30:FF:000001">
    <property type="entry name" value="Chromosome partitioning protein ParB"/>
    <property type="match status" value="1"/>
</dbReference>
<evidence type="ECO:0000256" key="1">
    <source>
        <dbReference type="ARBA" id="ARBA00004453"/>
    </source>
</evidence>
<dbReference type="InterPro" id="IPR003115">
    <property type="entry name" value="ParB_N"/>
</dbReference>
<dbReference type="PROSITE" id="PS50943">
    <property type="entry name" value="HTH_CROC1"/>
    <property type="match status" value="1"/>
</dbReference>
<dbReference type="RefSeq" id="WP_237722284.1">
    <property type="nucleotide sequence ID" value="NZ_CP068564.1"/>
</dbReference>
<dbReference type="GO" id="GO:0000917">
    <property type="term" value="P:division septum assembly"/>
    <property type="evidence" value="ECO:0007669"/>
    <property type="project" value="UniProtKB-KW"/>
</dbReference>
<dbReference type="FunFam" id="1.10.10.2830:FF:000001">
    <property type="entry name" value="Chromosome partitioning protein ParB"/>
    <property type="match status" value="1"/>
</dbReference>
<evidence type="ECO:0000256" key="2">
    <source>
        <dbReference type="ARBA" id="ARBA00006295"/>
    </source>
</evidence>
<evidence type="ECO:0000313" key="9">
    <source>
        <dbReference type="EMBL" id="TCS86936.1"/>
    </source>
</evidence>
<sequence>MMKNEQPEIKYIPIESIRPNPYQPRKDFNKKALEELSQSIKTFGLIQPISVRKIQDETYELIAGERRLRASELANLEEVPAIIVDYKDNESAMVALVENLQREDLNFIEEAEGYNNLIIDHGFTQQQLAERLGKSQSTIANKLRLLKLPEDIQKDLIEHNLTERHGRALLKLPDEQLKREVLDKIIKNELNVNKTEKLVNEILDDLTKEKVEEQKPSVKGLISMRIYLNTIKNAYTAIKESGIDAKYDEKDKGDFVEVTIQIPKNCKN</sequence>
<dbReference type="GO" id="GO:0005694">
    <property type="term" value="C:chromosome"/>
    <property type="evidence" value="ECO:0007669"/>
    <property type="project" value="TreeGrafter"/>
</dbReference>
<evidence type="ECO:0000256" key="5">
    <source>
        <dbReference type="ARBA" id="ARBA00023125"/>
    </source>
</evidence>
<evidence type="ECO:0000256" key="7">
    <source>
        <dbReference type="ARBA" id="ARBA00023306"/>
    </source>
</evidence>
<comment type="caution">
    <text evidence="9">The sequence shown here is derived from an EMBL/GenBank/DDBJ whole genome shotgun (WGS) entry which is preliminary data.</text>
</comment>
<dbReference type="NCBIfam" id="TIGR04285">
    <property type="entry name" value="nucleoid_noc"/>
    <property type="match status" value="1"/>
</dbReference>
<dbReference type="SUPFAM" id="SSF110849">
    <property type="entry name" value="ParB/Sulfiredoxin"/>
    <property type="match status" value="1"/>
</dbReference>
<accession>A0A4R3KQA9</accession>
<dbReference type="InterPro" id="IPR041468">
    <property type="entry name" value="HTH_ParB/Spo0J"/>
</dbReference>
<proteinExistence type="inferred from homology"/>
<keyword evidence="10" id="KW-1185">Reference proteome</keyword>
<dbReference type="Gene3D" id="3.90.1530.30">
    <property type="match status" value="1"/>
</dbReference>
<keyword evidence="5" id="KW-0238">DNA-binding</keyword>
<dbReference type="InterPro" id="IPR004437">
    <property type="entry name" value="ParB/RepB/Spo0J"/>
</dbReference>
<keyword evidence="4" id="KW-0132">Cell division</keyword>
<evidence type="ECO:0000313" key="10">
    <source>
        <dbReference type="Proteomes" id="UP000294567"/>
    </source>
</evidence>
<gene>
    <name evidence="9" type="ORF">EDD65_11319</name>
</gene>